<dbReference type="OMA" id="SCLHIET"/>
<evidence type="ECO:0008006" key="3">
    <source>
        <dbReference type="Google" id="ProtNLM"/>
    </source>
</evidence>
<dbReference type="Gene3D" id="1.10.510.10">
    <property type="entry name" value="Transferase(Phosphotransferase) domain 1"/>
    <property type="match status" value="1"/>
</dbReference>
<dbReference type="eggNOG" id="KOG0032">
    <property type="taxonomic scope" value="Eukaryota"/>
</dbReference>
<dbReference type="EMBL" id="CM001749">
    <property type="protein sequence ID" value="KJB66292.1"/>
    <property type="molecule type" value="Genomic_DNA"/>
</dbReference>
<gene>
    <name evidence="1" type="ORF">B456_010G133800</name>
</gene>
<evidence type="ECO:0000313" key="2">
    <source>
        <dbReference type="Proteomes" id="UP000032304"/>
    </source>
</evidence>
<accession>A0A0D2R7G5</accession>
<dbReference type="PANTHER" id="PTHR46782:SF2">
    <property type="entry name" value="OS07G0545900 PROTEIN"/>
    <property type="match status" value="1"/>
</dbReference>
<dbReference type="Gramene" id="KJB66292">
    <property type="protein sequence ID" value="KJB66292"/>
    <property type="gene ID" value="B456_010G133800"/>
</dbReference>
<reference evidence="1 2" key="1">
    <citation type="journal article" date="2012" name="Nature">
        <title>Repeated polyploidization of Gossypium genomes and the evolution of spinnable cotton fibres.</title>
        <authorList>
            <person name="Paterson A.H."/>
            <person name="Wendel J.F."/>
            <person name="Gundlach H."/>
            <person name="Guo H."/>
            <person name="Jenkins J."/>
            <person name="Jin D."/>
            <person name="Llewellyn D."/>
            <person name="Showmaker K.C."/>
            <person name="Shu S."/>
            <person name="Udall J."/>
            <person name="Yoo M.J."/>
            <person name="Byers R."/>
            <person name="Chen W."/>
            <person name="Doron-Faigenboim A."/>
            <person name="Duke M.V."/>
            <person name="Gong L."/>
            <person name="Grimwood J."/>
            <person name="Grover C."/>
            <person name="Grupp K."/>
            <person name="Hu G."/>
            <person name="Lee T.H."/>
            <person name="Li J."/>
            <person name="Lin L."/>
            <person name="Liu T."/>
            <person name="Marler B.S."/>
            <person name="Page J.T."/>
            <person name="Roberts A.W."/>
            <person name="Romanel E."/>
            <person name="Sanders W.S."/>
            <person name="Szadkowski E."/>
            <person name="Tan X."/>
            <person name="Tang H."/>
            <person name="Xu C."/>
            <person name="Wang J."/>
            <person name="Wang Z."/>
            <person name="Zhang D."/>
            <person name="Zhang L."/>
            <person name="Ashrafi H."/>
            <person name="Bedon F."/>
            <person name="Bowers J.E."/>
            <person name="Brubaker C.L."/>
            <person name="Chee P.W."/>
            <person name="Das S."/>
            <person name="Gingle A.R."/>
            <person name="Haigler C.H."/>
            <person name="Harker D."/>
            <person name="Hoffmann L.V."/>
            <person name="Hovav R."/>
            <person name="Jones D.C."/>
            <person name="Lemke C."/>
            <person name="Mansoor S."/>
            <person name="ur Rahman M."/>
            <person name="Rainville L.N."/>
            <person name="Rambani A."/>
            <person name="Reddy U.K."/>
            <person name="Rong J.K."/>
            <person name="Saranga Y."/>
            <person name="Scheffler B.E."/>
            <person name="Scheffler J.A."/>
            <person name="Stelly D.M."/>
            <person name="Triplett B.A."/>
            <person name="Van Deynze A."/>
            <person name="Vaslin M.F."/>
            <person name="Waghmare V.N."/>
            <person name="Walford S.A."/>
            <person name="Wright R.J."/>
            <person name="Zaki E.A."/>
            <person name="Zhang T."/>
            <person name="Dennis E.S."/>
            <person name="Mayer K.F."/>
            <person name="Peterson D.G."/>
            <person name="Rokhsar D.S."/>
            <person name="Wang X."/>
            <person name="Schmutz J."/>
        </authorList>
    </citation>
    <scope>NUCLEOTIDE SEQUENCE [LARGE SCALE GENOMIC DNA]</scope>
</reference>
<protein>
    <recommendedName>
        <fullName evidence="3">Protein kinase domain-containing protein</fullName>
    </recommendedName>
</protein>
<dbReference type="Proteomes" id="UP000032304">
    <property type="component" value="Chromosome 10"/>
</dbReference>
<dbReference type="InterPro" id="IPR044646">
    <property type="entry name" value="EMB1417-like"/>
</dbReference>
<proteinExistence type="predicted"/>
<name>A0A0D2R7G5_GOSRA</name>
<organism evidence="1 2">
    <name type="scientific">Gossypium raimondii</name>
    <name type="common">Peruvian cotton</name>
    <name type="synonym">Gossypium klotzschianum subsp. raimondii</name>
    <dbReference type="NCBI Taxonomy" id="29730"/>
    <lineage>
        <taxon>Eukaryota</taxon>
        <taxon>Viridiplantae</taxon>
        <taxon>Streptophyta</taxon>
        <taxon>Embryophyta</taxon>
        <taxon>Tracheophyta</taxon>
        <taxon>Spermatophyta</taxon>
        <taxon>Magnoliopsida</taxon>
        <taxon>eudicotyledons</taxon>
        <taxon>Gunneridae</taxon>
        <taxon>Pentapetalae</taxon>
        <taxon>rosids</taxon>
        <taxon>malvids</taxon>
        <taxon>Malvales</taxon>
        <taxon>Malvaceae</taxon>
        <taxon>Malvoideae</taxon>
        <taxon>Gossypium</taxon>
    </lineage>
</organism>
<dbReference type="STRING" id="29730.A0A0D2R7G5"/>
<sequence>MAYSHIHSISYPLSTWSKNKVQNEVAFSLGHGVDEAGSLWNMVLHTHNHSISKRLFSRNYSSRMLSFNRYKLDFSCLHIETEQELAQAIIRSAVDFKRDPWPKVLDNAKDLVKKMLNLDPKQNKQKLFLKRYMSKWKYIHFNGERVRVKRYTSDKD</sequence>
<dbReference type="AlphaFoldDB" id="A0A0D2R7G5"/>
<keyword evidence="2" id="KW-1185">Reference proteome</keyword>
<dbReference type="PANTHER" id="PTHR46782">
    <property type="entry name" value="OS01G0757700 PROTEIN"/>
    <property type="match status" value="1"/>
</dbReference>
<evidence type="ECO:0000313" key="1">
    <source>
        <dbReference type="EMBL" id="KJB66292.1"/>
    </source>
</evidence>